<dbReference type="RefSeq" id="WP_092539680.1">
    <property type="nucleotide sequence ID" value="NZ_FOKV01000001.1"/>
</dbReference>
<dbReference type="EMBL" id="FOKV01000001">
    <property type="protein sequence ID" value="SFB74005.1"/>
    <property type="molecule type" value="Genomic_DNA"/>
</dbReference>
<gene>
    <name evidence="5" type="ORF">SAMN04487907_101357</name>
</gene>
<sequence>MHPFLEKVKRDPDSFFVHHTKIEEQLPMHSHNKHQMSYVEGGVAFLNTRNKSYFFPARHFIWIPAGREHNVISRTSVKFVRNIFFPIWVIPKDHKLQERGGIFPVTDLLMEMIYYTEKWRGDVTKKDKSQLEFLLALKNIVLDAAENPLPIVLPTTENESLRPILKYIHQHIDQPLYLDKIAEEFGQSSRTLSRLFQGNMETSFLQYVKLSRTIKSMEMLLQTDLSITEIAYSCGYNSLSAFSYAFQQIVHRSPKEFRKQTELKNKTS</sequence>
<dbReference type="STRING" id="1334022.SAMN04487907_101357"/>
<feature type="domain" description="HTH araC/xylS-type" evidence="4">
    <location>
        <begin position="162"/>
        <end position="260"/>
    </location>
</feature>
<organism evidence="5 6">
    <name type="scientific">Zunongwangia mangrovi</name>
    <dbReference type="NCBI Taxonomy" id="1334022"/>
    <lineage>
        <taxon>Bacteria</taxon>
        <taxon>Pseudomonadati</taxon>
        <taxon>Bacteroidota</taxon>
        <taxon>Flavobacteriia</taxon>
        <taxon>Flavobacteriales</taxon>
        <taxon>Flavobacteriaceae</taxon>
        <taxon>Zunongwangia</taxon>
    </lineage>
</organism>
<dbReference type="Gene3D" id="2.60.120.10">
    <property type="entry name" value="Jelly Rolls"/>
    <property type="match status" value="1"/>
</dbReference>
<dbReference type="PANTHER" id="PTHR11019">
    <property type="entry name" value="HTH-TYPE TRANSCRIPTIONAL REGULATOR NIMR"/>
    <property type="match status" value="1"/>
</dbReference>
<dbReference type="PROSITE" id="PS01124">
    <property type="entry name" value="HTH_ARAC_FAMILY_2"/>
    <property type="match status" value="1"/>
</dbReference>
<evidence type="ECO:0000259" key="4">
    <source>
        <dbReference type="PROSITE" id="PS01124"/>
    </source>
</evidence>
<dbReference type="GO" id="GO:0043565">
    <property type="term" value="F:sequence-specific DNA binding"/>
    <property type="evidence" value="ECO:0007669"/>
    <property type="project" value="InterPro"/>
</dbReference>
<evidence type="ECO:0000256" key="1">
    <source>
        <dbReference type="ARBA" id="ARBA00023015"/>
    </source>
</evidence>
<evidence type="ECO:0000313" key="6">
    <source>
        <dbReference type="Proteomes" id="UP000199438"/>
    </source>
</evidence>
<name>A0A1I1DGD3_9FLAO</name>
<keyword evidence="1" id="KW-0805">Transcription regulation</keyword>
<dbReference type="SMART" id="SM00342">
    <property type="entry name" value="HTH_ARAC"/>
    <property type="match status" value="1"/>
</dbReference>
<dbReference type="SUPFAM" id="SSF51182">
    <property type="entry name" value="RmlC-like cupins"/>
    <property type="match status" value="1"/>
</dbReference>
<dbReference type="PRINTS" id="PR00032">
    <property type="entry name" value="HTHARAC"/>
</dbReference>
<dbReference type="OrthoDB" id="1266582at2"/>
<dbReference type="InterPro" id="IPR014710">
    <property type="entry name" value="RmlC-like_jellyroll"/>
</dbReference>
<accession>A0A1I1DGD3</accession>
<dbReference type="InterPro" id="IPR009057">
    <property type="entry name" value="Homeodomain-like_sf"/>
</dbReference>
<keyword evidence="2" id="KW-0238">DNA-binding</keyword>
<dbReference type="InterPro" id="IPR018060">
    <property type="entry name" value="HTH_AraC"/>
</dbReference>
<reference evidence="6" key="1">
    <citation type="submission" date="2016-10" db="EMBL/GenBank/DDBJ databases">
        <authorList>
            <person name="Varghese N."/>
            <person name="Submissions S."/>
        </authorList>
    </citation>
    <scope>NUCLEOTIDE SEQUENCE [LARGE SCALE GENOMIC DNA]</scope>
    <source>
        <strain evidence="6">DSM 24499</strain>
    </source>
</reference>
<dbReference type="SUPFAM" id="SSF46689">
    <property type="entry name" value="Homeodomain-like"/>
    <property type="match status" value="2"/>
</dbReference>
<dbReference type="InterPro" id="IPR011051">
    <property type="entry name" value="RmlC_Cupin_sf"/>
</dbReference>
<evidence type="ECO:0000256" key="3">
    <source>
        <dbReference type="ARBA" id="ARBA00023163"/>
    </source>
</evidence>
<dbReference type="Pfam" id="PF12833">
    <property type="entry name" value="HTH_18"/>
    <property type="match status" value="1"/>
</dbReference>
<dbReference type="Gene3D" id="1.10.10.60">
    <property type="entry name" value="Homeodomain-like"/>
    <property type="match status" value="2"/>
</dbReference>
<proteinExistence type="predicted"/>
<dbReference type="GO" id="GO:0003700">
    <property type="term" value="F:DNA-binding transcription factor activity"/>
    <property type="evidence" value="ECO:0007669"/>
    <property type="project" value="InterPro"/>
</dbReference>
<dbReference type="PANTHER" id="PTHR11019:SF199">
    <property type="entry name" value="HTH-TYPE TRANSCRIPTIONAL REGULATOR NIMR"/>
    <property type="match status" value="1"/>
</dbReference>
<protein>
    <submittedName>
        <fullName evidence="5">Transcriptional regulator, AraC family</fullName>
    </submittedName>
</protein>
<dbReference type="AlphaFoldDB" id="A0A1I1DGD3"/>
<evidence type="ECO:0000313" key="5">
    <source>
        <dbReference type="EMBL" id="SFB74005.1"/>
    </source>
</evidence>
<dbReference type="Proteomes" id="UP000199438">
    <property type="component" value="Unassembled WGS sequence"/>
</dbReference>
<keyword evidence="6" id="KW-1185">Reference proteome</keyword>
<keyword evidence="3" id="KW-0804">Transcription</keyword>
<dbReference type="InterPro" id="IPR020449">
    <property type="entry name" value="Tscrpt_reg_AraC-type_HTH"/>
</dbReference>
<evidence type="ECO:0000256" key="2">
    <source>
        <dbReference type="ARBA" id="ARBA00023125"/>
    </source>
</evidence>